<keyword evidence="2" id="KW-1185">Reference proteome</keyword>
<gene>
    <name evidence="1" type="ORF">EYZ11_012347</name>
</gene>
<organism evidence="1 2">
    <name type="scientific">Aspergillus tanneri</name>
    <dbReference type="NCBI Taxonomy" id="1220188"/>
    <lineage>
        <taxon>Eukaryota</taxon>
        <taxon>Fungi</taxon>
        <taxon>Dikarya</taxon>
        <taxon>Ascomycota</taxon>
        <taxon>Pezizomycotina</taxon>
        <taxon>Eurotiomycetes</taxon>
        <taxon>Eurotiomycetidae</taxon>
        <taxon>Eurotiales</taxon>
        <taxon>Aspergillaceae</taxon>
        <taxon>Aspergillus</taxon>
        <taxon>Aspergillus subgen. Circumdati</taxon>
    </lineage>
</organism>
<reference evidence="1 2" key="1">
    <citation type="submission" date="2019-03" db="EMBL/GenBank/DDBJ databases">
        <title>The genome sequence of a newly discovered highly antifungal drug resistant Aspergillus species, Aspergillus tanneri NIH 1004.</title>
        <authorList>
            <person name="Mounaud S."/>
            <person name="Singh I."/>
            <person name="Joardar V."/>
            <person name="Pakala S."/>
            <person name="Pakala S."/>
            <person name="Venepally P."/>
            <person name="Hoover J."/>
            <person name="Nierman W."/>
            <person name="Chung J."/>
            <person name="Losada L."/>
        </authorList>
    </citation>
    <scope>NUCLEOTIDE SEQUENCE [LARGE SCALE GENOMIC DNA]</scope>
    <source>
        <strain evidence="1 2">NIH1004</strain>
    </source>
</reference>
<proteinExistence type="predicted"/>
<name>A0A4S3J0G9_9EURO</name>
<dbReference type="Proteomes" id="UP000308092">
    <property type="component" value="Unassembled WGS sequence"/>
</dbReference>
<sequence>MAIKGKNDATLAGGEGQVIDASSKSPLLWPEAYQDGLSAIFR</sequence>
<dbReference type="EMBL" id="SOSA01000908">
    <property type="protein sequence ID" value="THC88203.1"/>
    <property type="molecule type" value="Genomic_DNA"/>
</dbReference>
<dbReference type="VEuPathDB" id="FungiDB:EYZ11_012347"/>
<evidence type="ECO:0000313" key="2">
    <source>
        <dbReference type="Proteomes" id="UP000308092"/>
    </source>
</evidence>
<dbReference type="AlphaFoldDB" id="A0A4S3J0G9"/>
<evidence type="ECO:0000313" key="1">
    <source>
        <dbReference type="EMBL" id="THC88203.1"/>
    </source>
</evidence>
<accession>A0A4S3J0G9</accession>
<protein>
    <submittedName>
        <fullName evidence="1">Uncharacterized protein</fullName>
    </submittedName>
</protein>
<comment type="caution">
    <text evidence="1">The sequence shown here is derived from an EMBL/GenBank/DDBJ whole genome shotgun (WGS) entry which is preliminary data.</text>
</comment>